<proteinExistence type="predicted"/>
<reference evidence="1" key="1">
    <citation type="submission" date="2014-11" db="EMBL/GenBank/DDBJ databases">
        <authorList>
            <person name="Amaro Gonzalez C."/>
        </authorList>
    </citation>
    <scope>NUCLEOTIDE SEQUENCE</scope>
</reference>
<sequence>MWGCTETMVVVSAGVVAGSGHVFFLLHVGNELLHFPFDRQVTSGSPFNVRSEDAHLKCRTCP</sequence>
<organism evidence="1">
    <name type="scientific">Anguilla anguilla</name>
    <name type="common">European freshwater eel</name>
    <name type="synonym">Muraena anguilla</name>
    <dbReference type="NCBI Taxonomy" id="7936"/>
    <lineage>
        <taxon>Eukaryota</taxon>
        <taxon>Metazoa</taxon>
        <taxon>Chordata</taxon>
        <taxon>Craniata</taxon>
        <taxon>Vertebrata</taxon>
        <taxon>Euteleostomi</taxon>
        <taxon>Actinopterygii</taxon>
        <taxon>Neopterygii</taxon>
        <taxon>Teleostei</taxon>
        <taxon>Anguilliformes</taxon>
        <taxon>Anguillidae</taxon>
        <taxon>Anguilla</taxon>
    </lineage>
</organism>
<dbReference type="EMBL" id="GBXM01089418">
    <property type="protein sequence ID" value="JAH19159.1"/>
    <property type="molecule type" value="Transcribed_RNA"/>
</dbReference>
<dbReference type="AlphaFoldDB" id="A0A0E9QQP2"/>
<evidence type="ECO:0000313" key="1">
    <source>
        <dbReference type="EMBL" id="JAH19159.1"/>
    </source>
</evidence>
<protein>
    <submittedName>
        <fullName evidence="1">Uncharacterized protein</fullName>
    </submittedName>
</protein>
<reference evidence="1" key="2">
    <citation type="journal article" date="2015" name="Fish Shellfish Immunol.">
        <title>Early steps in the European eel (Anguilla anguilla)-Vibrio vulnificus interaction in the gills: Role of the RtxA13 toxin.</title>
        <authorList>
            <person name="Callol A."/>
            <person name="Pajuelo D."/>
            <person name="Ebbesson L."/>
            <person name="Teles M."/>
            <person name="MacKenzie S."/>
            <person name="Amaro C."/>
        </authorList>
    </citation>
    <scope>NUCLEOTIDE SEQUENCE</scope>
</reference>
<accession>A0A0E9QQP2</accession>
<name>A0A0E9QQP2_ANGAN</name>